<dbReference type="CDD" id="cd04301">
    <property type="entry name" value="NAT_SF"/>
    <property type="match status" value="1"/>
</dbReference>
<reference evidence="4 5" key="1">
    <citation type="submission" date="2018-07" db="EMBL/GenBank/DDBJ databases">
        <title>Genomic Encyclopedia of Type Strains, Phase IV (KMG-IV): sequencing the most valuable type-strain genomes for metagenomic binning, comparative biology and taxonomic classification.</title>
        <authorList>
            <person name="Goeker M."/>
        </authorList>
    </citation>
    <scope>NUCLEOTIDE SEQUENCE [LARGE SCALE GENOMIC DNA]</scope>
    <source>
        <strain evidence="4 5">DSM 44952</strain>
    </source>
</reference>
<evidence type="ECO:0000256" key="1">
    <source>
        <dbReference type="ARBA" id="ARBA00022679"/>
    </source>
</evidence>
<keyword evidence="5" id="KW-1185">Reference proteome</keyword>
<keyword evidence="1" id="KW-0808">Transferase</keyword>
<dbReference type="AlphaFoldDB" id="A0A370GGJ2"/>
<evidence type="ECO:0000256" key="2">
    <source>
        <dbReference type="ARBA" id="ARBA00023315"/>
    </source>
</evidence>
<dbReference type="SUPFAM" id="SSF55729">
    <property type="entry name" value="Acyl-CoA N-acyltransferases (Nat)"/>
    <property type="match status" value="1"/>
</dbReference>
<name>A0A370GGJ2_9NOCA</name>
<evidence type="ECO:0000313" key="4">
    <source>
        <dbReference type="EMBL" id="RDI42781.1"/>
    </source>
</evidence>
<feature type="domain" description="N-acetyltransferase" evidence="3">
    <location>
        <begin position="2"/>
        <end position="155"/>
    </location>
</feature>
<dbReference type="Proteomes" id="UP000255355">
    <property type="component" value="Unassembled WGS sequence"/>
</dbReference>
<dbReference type="STRING" id="1210089.GCA_001613165_06337"/>
<dbReference type="PROSITE" id="PS51186">
    <property type="entry name" value="GNAT"/>
    <property type="match status" value="1"/>
</dbReference>
<gene>
    <name evidence="4" type="ORF">DFR68_12444</name>
</gene>
<dbReference type="Gene3D" id="3.40.630.30">
    <property type="match status" value="1"/>
</dbReference>
<evidence type="ECO:0000259" key="3">
    <source>
        <dbReference type="PROSITE" id="PS51186"/>
    </source>
</evidence>
<accession>A0A370GGJ2</accession>
<proteinExistence type="predicted"/>
<keyword evidence="4" id="KW-0689">Ribosomal protein</keyword>
<dbReference type="GO" id="GO:0005840">
    <property type="term" value="C:ribosome"/>
    <property type="evidence" value="ECO:0007669"/>
    <property type="project" value="UniProtKB-KW"/>
</dbReference>
<dbReference type="InterPro" id="IPR050832">
    <property type="entry name" value="Bact_Acetyltransf"/>
</dbReference>
<dbReference type="InterPro" id="IPR000182">
    <property type="entry name" value="GNAT_dom"/>
</dbReference>
<keyword evidence="2" id="KW-0012">Acyltransferase</keyword>
<sequence>MIDLRPAEAADAPEVARVWYDGWRTAHLGNVPDALLAVRPRSSFDDRAAQRIPDTIVASLGGEIAGFVMVSGDEVDQVYVDATHRGTGIAATLLTAAESRIRAAGHPSAWLAVVPGNARARAFYTRQGWIDEGTFVHQAPGPDGPVPVPCHRYVKPLGA</sequence>
<protein>
    <submittedName>
        <fullName evidence="4">Ribosomal protein S18 acetylase RimI-like enzyme</fullName>
    </submittedName>
</protein>
<organism evidence="4 5">
    <name type="scientific">Nocardia mexicana</name>
    <dbReference type="NCBI Taxonomy" id="279262"/>
    <lineage>
        <taxon>Bacteria</taxon>
        <taxon>Bacillati</taxon>
        <taxon>Actinomycetota</taxon>
        <taxon>Actinomycetes</taxon>
        <taxon>Mycobacteriales</taxon>
        <taxon>Nocardiaceae</taxon>
        <taxon>Nocardia</taxon>
    </lineage>
</organism>
<dbReference type="InterPro" id="IPR016181">
    <property type="entry name" value="Acyl_CoA_acyltransferase"/>
</dbReference>
<dbReference type="OrthoDB" id="5243635at2"/>
<keyword evidence="4" id="KW-0687">Ribonucleoprotein</keyword>
<dbReference type="GO" id="GO:0016747">
    <property type="term" value="F:acyltransferase activity, transferring groups other than amino-acyl groups"/>
    <property type="evidence" value="ECO:0007669"/>
    <property type="project" value="InterPro"/>
</dbReference>
<evidence type="ECO:0000313" key="5">
    <source>
        <dbReference type="Proteomes" id="UP000255355"/>
    </source>
</evidence>
<dbReference type="Pfam" id="PF00583">
    <property type="entry name" value="Acetyltransf_1"/>
    <property type="match status" value="1"/>
</dbReference>
<dbReference type="PANTHER" id="PTHR43877">
    <property type="entry name" value="AMINOALKYLPHOSPHONATE N-ACETYLTRANSFERASE-RELATED-RELATED"/>
    <property type="match status" value="1"/>
</dbReference>
<dbReference type="EMBL" id="QQAZ01000024">
    <property type="protein sequence ID" value="RDI42781.1"/>
    <property type="molecule type" value="Genomic_DNA"/>
</dbReference>
<dbReference type="RefSeq" id="WP_068028112.1">
    <property type="nucleotide sequence ID" value="NZ_QQAZ01000024.1"/>
</dbReference>
<comment type="caution">
    <text evidence="4">The sequence shown here is derived from an EMBL/GenBank/DDBJ whole genome shotgun (WGS) entry which is preliminary data.</text>
</comment>